<evidence type="ECO:0000313" key="1">
    <source>
        <dbReference type="EMBL" id="AUR97319.1"/>
    </source>
</evidence>
<accession>A0A2I7RUK5</accession>
<keyword evidence="2" id="KW-1185">Reference proteome</keyword>
<sequence>MSREIKFRVWDKINKVMYEGYKAITLQHQAEEFNTILVKDKNPYRAIAICFLKMKDVER</sequence>
<dbReference type="SUPFAM" id="SSF159006">
    <property type="entry name" value="YopX-like"/>
    <property type="match status" value="1"/>
</dbReference>
<protein>
    <submittedName>
        <fullName evidence="1">Uncharacterized protein</fullName>
    </submittedName>
</protein>
<dbReference type="Gene3D" id="3.30.1490.160">
    <property type="entry name" value="ctc02137 like domains"/>
    <property type="match status" value="1"/>
</dbReference>
<organism evidence="1 2">
    <name type="scientific">Vibrio phage 1.238.A._10N.261.52.F10</name>
    <dbReference type="NCBI Taxonomy" id="1881231"/>
    <lineage>
        <taxon>Viruses</taxon>
        <taxon>Duplodnaviria</taxon>
        <taxon>Heunggongvirae</taxon>
        <taxon>Uroviricota</taxon>
        <taxon>Caudoviricetes</taxon>
        <taxon>Schitoviridae</taxon>
        <taxon>Pariacacavirus</taxon>
        <taxon>Pariacacavirus 1238A</taxon>
    </lineage>
</organism>
<dbReference type="Proteomes" id="UP000269348">
    <property type="component" value="Segment"/>
</dbReference>
<evidence type="ECO:0000313" key="2">
    <source>
        <dbReference type="Proteomes" id="UP000269348"/>
    </source>
</evidence>
<name>A0A2I7RUK5_9CAUD</name>
<gene>
    <name evidence="1" type="ORF">NVP1238A_70</name>
</gene>
<reference evidence="1 2" key="1">
    <citation type="submission" date="2017-11" db="EMBL/GenBank/DDBJ databases">
        <title>A major lineage of nontailed dsDNA viruses as unrecognized killers of marine bacteria.</title>
        <authorList>
            <person name="Kauffman K.M."/>
            <person name="Hussain F.A."/>
            <person name="Yang J."/>
            <person name="Arevalo P."/>
            <person name="Brown J.M."/>
            <person name="Chang W.K."/>
            <person name="VanInsberghe D."/>
            <person name="Elsherbini J."/>
            <person name="Cutler M.B."/>
            <person name="Kelly L."/>
            <person name="Polz M.F."/>
        </authorList>
    </citation>
    <scope>NUCLEOTIDE SEQUENCE [LARGE SCALE GENOMIC DNA]</scope>
</reference>
<proteinExistence type="predicted"/>
<dbReference type="EMBL" id="MG592603">
    <property type="protein sequence ID" value="AUR97319.1"/>
    <property type="molecule type" value="Genomic_DNA"/>
</dbReference>